<evidence type="ECO:0000313" key="2">
    <source>
        <dbReference type="EMBL" id="KAK2627878.1"/>
    </source>
</evidence>
<keyword evidence="3" id="KW-1185">Reference proteome</keyword>
<comment type="caution">
    <text evidence="2">The sequence shown here is derived from an EMBL/GenBank/DDBJ whole genome shotgun (WGS) entry which is preliminary data.</text>
</comment>
<dbReference type="EMBL" id="JAUBYV010000003">
    <property type="protein sequence ID" value="KAK2627878.1"/>
    <property type="molecule type" value="Genomic_DNA"/>
</dbReference>
<dbReference type="Proteomes" id="UP001285354">
    <property type="component" value="Unassembled WGS sequence"/>
</dbReference>
<sequence>MRYTRLKRQIESGSLSTHATTGSIPSPTLSPSISAAPKPTSTSACPLSVPSTNTPTPPSNTKRKRELAQKSQVPEVGLSSDGGDEQELRSSTPASKAAPLRKDKKDKILTLELKEEKEKIKIEDWSSSSSTFSDGDGDEDSEDEIPLAKLRKMKKIQVNMAGKQRSGAPSPSSNASGVEVGVHEYNTYALTPRPQYAEMVAAPRYLPQTQSFANGLSGLDGMGYTGRGIYVSPYVGWIDGQGNADQMGRPAGVFEPCDGLPGFRQEVEGGSQVSRWDHGLPHSDDRDTCHGQRGESDS</sequence>
<feature type="region of interest" description="Disordered" evidence="1">
    <location>
        <begin position="1"/>
        <end position="112"/>
    </location>
</feature>
<accession>A0AAD9T0J0</accession>
<gene>
    <name evidence="2" type="ORF">QTJ16_002524</name>
</gene>
<feature type="compositionally biased region" description="Polar residues" evidence="1">
    <location>
        <begin position="11"/>
        <end position="22"/>
    </location>
</feature>
<protein>
    <submittedName>
        <fullName evidence="2">Uncharacterized protein</fullName>
    </submittedName>
</protein>
<organism evidence="2 3">
    <name type="scientific">Diplocarpon rosae</name>
    <dbReference type="NCBI Taxonomy" id="946125"/>
    <lineage>
        <taxon>Eukaryota</taxon>
        <taxon>Fungi</taxon>
        <taxon>Dikarya</taxon>
        <taxon>Ascomycota</taxon>
        <taxon>Pezizomycotina</taxon>
        <taxon>Leotiomycetes</taxon>
        <taxon>Helotiales</taxon>
        <taxon>Drepanopezizaceae</taxon>
        <taxon>Diplocarpon</taxon>
    </lineage>
</organism>
<evidence type="ECO:0000256" key="1">
    <source>
        <dbReference type="SAM" id="MobiDB-lite"/>
    </source>
</evidence>
<reference evidence="2" key="1">
    <citation type="submission" date="2023-06" db="EMBL/GenBank/DDBJ databases">
        <title>Draft genome of Marssonina rosae.</title>
        <authorList>
            <person name="Cheng Q."/>
        </authorList>
    </citation>
    <scope>NUCLEOTIDE SEQUENCE</scope>
    <source>
        <strain evidence="2">R4</strain>
    </source>
</reference>
<name>A0AAD9T0J0_9HELO</name>
<proteinExistence type="predicted"/>
<feature type="compositionally biased region" description="Low complexity" evidence="1">
    <location>
        <begin position="23"/>
        <end position="37"/>
    </location>
</feature>
<dbReference type="AlphaFoldDB" id="A0AAD9T0J0"/>
<feature type="compositionally biased region" description="Basic and acidic residues" evidence="1">
    <location>
        <begin position="275"/>
        <end position="298"/>
    </location>
</feature>
<feature type="compositionally biased region" description="Basic and acidic residues" evidence="1">
    <location>
        <begin position="100"/>
        <end position="112"/>
    </location>
</feature>
<evidence type="ECO:0000313" key="3">
    <source>
        <dbReference type="Proteomes" id="UP001285354"/>
    </source>
</evidence>
<feature type="region of interest" description="Disordered" evidence="1">
    <location>
        <begin position="259"/>
        <end position="298"/>
    </location>
</feature>